<protein>
    <submittedName>
        <fullName evidence="2 3">Uncharacterized protein</fullName>
    </submittedName>
</protein>
<dbReference type="Gramene" id="PNT74762">
    <property type="protein sequence ID" value="PNT74762"/>
    <property type="gene ID" value="BRADI_1g21466v3"/>
</dbReference>
<gene>
    <name evidence="2" type="ORF">BRADI_1g21466v3</name>
</gene>
<organism evidence="2">
    <name type="scientific">Brachypodium distachyon</name>
    <name type="common">Purple false brome</name>
    <name type="synonym">Trachynia distachya</name>
    <dbReference type="NCBI Taxonomy" id="15368"/>
    <lineage>
        <taxon>Eukaryota</taxon>
        <taxon>Viridiplantae</taxon>
        <taxon>Streptophyta</taxon>
        <taxon>Embryophyta</taxon>
        <taxon>Tracheophyta</taxon>
        <taxon>Spermatophyta</taxon>
        <taxon>Magnoliopsida</taxon>
        <taxon>Liliopsida</taxon>
        <taxon>Poales</taxon>
        <taxon>Poaceae</taxon>
        <taxon>BOP clade</taxon>
        <taxon>Pooideae</taxon>
        <taxon>Stipodae</taxon>
        <taxon>Brachypodieae</taxon>
        <taxon>Brachypodium</taxon>
    </lineage>
</organism>
<sequence length="104" mass="10583">MSDTISAGSLGAEQLSWSDMALSLASFLKRLNRASPSSGSYGCNTEAGFGIISCSPAAGPLVCVSSSNPSQTPEGSRWPRCSASELGTTARPPHAATTDAVLPH</sequence>
<evidence type="ECO:0000313" key="3">
    <source>
        <dbReference type="EnsemblPlants" id="PNT74762"/>
    </source>
</evidence>
<dbReference type="EMBL" id="CM000880">
    <property type="protein sequence ID" value="PNT74762.1"/>
    <property type="molecule type" value="Genomic_DNA"/>
</dbReference>
<accession>A0A2K2DKF0</accession>
<dbReference type="EnsemblPlants" id="PNT74762">
    <property type="protein sequence ID" value="PNT74762"/>
    <property type="gene ID" value="BRADI_1g21466v3"/>
</dbReference>
<dbReference type="Proteomes" id="UP000008810">
    <property type="component" value="Chromosome 1"/>
</dbReference>
<feature type="compositionally biased region" description="Polar residues" evidence="1">
    <location>
        <begin position="65"/>
        <end position="74"/>
    </location>
</feature>
<evidence type="ECO:0000313" key="2">
    <source>
        <dbReference type="EMBL" id="PNT74762.1"/>
    </source>
</evidence>
<evidence type="ECO:0000313" key="4">
    <source>
        <dbReference type="Proteomes" id="UP000008810"/>
    </source>
</evidence>
<proteinExistence type="predicted"/>
<evidence type="ECO:0000256" key="1">
    <source>
        <dbReference type="SAM" id="MobiDB-lite"/>
    </source>
</evidence>
<dbReference type="AlphaFoldDB" id="A0A2K2DKF0"/>
<keyword evidence="4" id="KW-1185">Reference proteome</keyword>
<reference evidence="3" key="3">
    <citation type="submission" date="2018-08" db="UniProtKB">
        <authorList>
            <consortium name="EnsemblPlants"/>
        </authorList>
    </citation>
    <scope>IDENTIFICATION</scope>
    <source>
        <strain evidence="3">cv. Bd21</strain>
    </source>
</reference>
<dbReference type="InParanoid" id="A0A2K2DKF0"/>
<reference evidence="2" key="2">
    <citation type="submission" date="2017-06" db="EMBL/GenBank/DDBJ databases">
        <title>WGS assembly of Brachypodium distachyon.</title>
        <authorList>
            <consortium name="The International Brachypodium Initiative"/>
            <person name="Lucas S."/>
            <person name="Harmon-Smith M."/>
            <person name="Lail K."/>
            <person name="Tice H."/>
            <person name="Grimwood J."/>
            <person name="Bruce D."/>
            <person name="Barry K."/>
            <person name="Shu S."/>
            <person name="Lindquist E."/>
            <person name="Wang M."/>
            <person name="Pitluck S."/>
            <person name="Vogel J.P."/>
            <person name="Garvin D.F."/>
            <person name="Mockler T.C."/>
            <person name="Schmutz J."/>
            <person name="Rokhsar D."/>
            <person name="Bevan M.W."/>
        </authorList>
    </citation>
    <scope>NUCLEOTIDE SEQUENCE</scope>
    <source>
        <strain evidence="2">Bd21</strain>
    </source>
</reference>
<reference evidence="2 3" key="1">
    <citation type="journal article" date="2010" name="Nature">
        <title>Genome sequencing and analysis of the model grass Brachypodium distachyon.</title>
        <authorList>
            <consortium name="International Brachypodium Initiative"/>
        </authorList>
    </citation>
    <scope>NUCLEOTIDE SEQUENCE [LARGE SCALE GENOMIC DNA]</scope>
    <source>
        <strain evidence="2 3">Bd21</strain>
    </source>
</reference>
<name>A0A2K2DKF0_BRADI</name>
<feature type="region of interest" description="Disordered" evidence="1">
    <location>
        <begin position="65"/>
        <end position="104"/>
    </location>
</feature>